<dbReference type="Pfam" id="PF02107">
    <property type="entry name" value="FlgH"/>
    <property type="match status" value="1"/>
</dbReference>
<comment type="subunit">
    <text evidence="4 11">The basal body constitutes a major portion of the flagellar organelle and consists of four rings (L,P,S, and M) mounted on a central rod.</text>
</comment>
<evidence type="ECO:0000256" key="6">
    <source>
        <dbReference type="ARBA" id="ARBA00023136"/>
    </source>
</evidence>
<feature type="compositionally biased region" description="Low complexity" evidence="12">
    <location>
        <begin position="83"/>
        <end position="94"/>
    </location>
</feature>
<keyword evidence="14" id="KW-0282">Flagellum</keyword>
<sequence>MSRSVSLSVASLLLLCLGGCAALAPSVREDPRFGPTDPDVAAAPPTDGAIYHGSNSDMELFTDARAHRIGDILTITLNESTAATKQATTTTSKTNSDNMNGPTVNGVTYPASGGALLGVGSKHAFAGAGTSTQSNDLTGEITVTVAKRLSNGNLLVIGEKWLTINQGQELIRISGIVRPVDIAQDNTVESYRVADARITYAGRGAVADSNTQGWLSRFFNSRWAPY</sequence>
<gene>
    <name evidence="11" type="primary">flgH</name>
    <name evidence="14" type="ordered locus">Fraau_2063</name>
</gene>
<accession>H8L2T5</accession>
<evidence type="ECO:0000256" key="2">
    <source>
        <dbReference type="ARBA" id="ARBA00004635"/>
    </source>
</evidence>
<keyword evidence="15" id="KW-1185">Reference proteome</keyword>
<dbReference type="PRINTS" id="PR01008">
    <property type="entry name" value="FLGLRINGFLGH"/>
</dbReference>
<keyword evidence="10" id="KW-0449">Lipoprotein</keyword>
<feature type="chain" id="PRO_5003614854" description="Flagellar L-ring protein" evidence="13">
    <location>
        <begin position="22"/>
        <end position="226"/>
    </location>
</feature>
<keyword evidence="14" id="KW-0966">Cell projection</keyword>
<dbReference type="Proteomes" id="UP000005234">
    <property type="component" value="Chromosome"/>
</dbReference>
<dbReference type="eggNOG" id="COG2063">
    <property type="taxonomic scope" value="Bacteria"/>
</dbReference>
<keyword evidence="5 13" id="KW-0732">Signal</keyword>
<proteinExistence type="inferred from homology"/>
<keyword evidence="6 11" id="KW-0472">Membrane</keyword>
<evidence type="ECO:0000256" key="12">
    <source>
        <dbReference type="SAM" id="MobiDB-lite"/>
    </source>
</evidence>
<dbReference type="KEGG" id="fau:Fraau_2063"/>
<dbReference type="RefSeq" id="WP_014403450.1">
    <property type="nucleotide sequence ID" value="NC_017033.1"/>
</dbReference>
<dbReference type="NCBIfam" id="NF001304">
    <property type="entry name" value="PRK00249.1-4"/>
    <property type="match status" value="1"/>
</dbReference>
<dbReference type="GO" id="GO:0071973">
    <property type="term" value="P:bacterial-type flagellum-dependent cell motility"/>
    <property type="evidence" value="ECO:0007669"/>
    <property type="project" value="InterPro"/>
</dbReference>
<protein>
    <recommendedName>
        <fullName evidence="11">Flagellar L-ring protein</fullName>
    </recommendedName>
    <alternativeName>
        <fullName evidence="11">Basal body L-ring protein</fullName>
    </alternativeName>
</protein>
<dbReference type="PANTHER" id="PTHR34933">
    <property type="entry name" value="FLAGELLAR L-RING PROTEIN"/>
    <property type="match status" value="1"/>
</dbReference>
<evidence type="ECO:0000313" key="14">
    <source>
        <dbReference type="EMBL" id="AFC86447.1"/>
    </source>
</evidence>
<evidence type="ECO:0000256" key="1">
    <source>
        <dbReference type="ARBA" id="ARBA00002591"/>
    </source>
</evidence>
<evidence type="ECO:0000256" key="8">
    <source>
        <dbReference type="ARBA" id="ARBA00023143"/>
    </source>
</evidence>
<evidence type="ECO:0000256" key="9">
    <source>
        <dbReference type="ARBA" id="ARBA00023237"/>
    </source>
</evidence>
<keyword evidence="9 11" id="KW-0998">Cell outer membrane</keyword>
<dbReference type="STRING" id="767434.Fraau_2063"/>
<dbReference type="GO" id="GO:0003774">
    <property type="term" value="F:cytoskeletal motor activity"/>
    <property type="evidence" value="ECO:0007669"/>
    <property type="project" value="InterPro"/>
</dbReference>
<dbReference type="OrthoDB" id="9789463at2"/>
<dbReference type="EMBL" id="CP003350">
    <property type="protein sequence ID" value="AFC86447.1"/>
    <property type="molecule type" value="Genomic_DNA"/>
</dbReference>
<evidence type="ECO:0000256" key="7">
    <source>
        <dbReference type="ARBA" id="ARBA00023139"/>
    </source>
</evidence>
<evidence type="ECO:0000313" key="15">
    <source>
        <dbReference type="Proteomes" id="UP000005234"/>
    </source>
</evidence>
<dbReference type="AlphaFoldDB" id="H8L2T5"/>
<keyword evidence="14" id="KW-0969">Cilium</keyword>
<evidence type="ECO:0000256" key="4">
    <source>
        <dbReference type="ARBA" id="ARBA00011439"/>
    </source>
</evidence>
<keyword evidence="7" id="KW-0564">Palmitate</keyword>
<comment type="subcellular location">
    <subcellularLocation>
        <location evidence="11">Cell outer membrane</location>
    </subcellularLocation>
    <subcellularLocation>
        <location evidence="11">Bacterial flagellum basal body</location>
    </subcellularLocation>
    <subcellularLocation>
        <location evidence="2">Membrane</location>
        <topology evidence="2">Lipid-anchor</topology>
    </subcellularLocation>
</comment>
<dbReference type="GO" id="GO:0009427">
    <property type="term" value="C:bacterial-type flagellum basal body, distal rod, L ring"/>
    <property type="evidence" value="ECO:0007669"/>
    <property type="project" value="InterPro"/>
</dbReference>
<dbReference type="HAMAP" id="MF_00415">
    <property type="entry name" value="FlgH"/>
    <property type="match status" value="1"/>
</dbReference>
<dbReference type="PANTHER" id="PTHR34933:SF1">
    <property type="entry name" value="FLAGELLAR L-RING PROTEIN"/>
    <property type="match status" value="1"/>
</dbReference>
<reference evidence="14" key="1">
    <citation type="submission" date="2012-02" db="EMBL/GenBank/DDBJ databases">
        <title>The complete genome of Frateuria aurantia DSM 6220.</title>
        <authorList>
            <consortium name="US DOE Joint Genome Institute (JGI-PGF)"/>
            <person name="Lucas S."/>
            <person name="Copeland A."/>
            <person name="Lapidus A."/>
            <person name="Glavina del Rio T."/>
            <person name="Dalin E."/>
            <person name="Tice H."/>
            <person name="Bruce D."/>
            <person name="Goodwin L."/>
            <person name="Pitluck S."/>
            <person name="Peters L."/>
            <person name="Ovchinnikova G."/>
            <person name="Teshima H."/>
            <person name="Kyrpides N."/>
            <person name="Mavromatis K."/>
            <person name="Ivanova N."/>
            <person name="Brettin T."/>
            <person name="Detter J.C."/>
            <person name="Han C."/>
            <person name="Larimer F."/>
            <person name="Land M."/>
            <person name="Hauser L."/>
            <person name="Markowitz V."/>
            <person name="Cheng J.-F."/>
            <person name="Hugenholtz P."/>
            <person name="Woyke T."/>
            <person name="Wu D."/>
            <person name="Brambilla E."/>
            <person name="Klenk H.-P."/>
            <person name="Eisen J.A."/>
        </authorList>
    </citation>
    <scope>NUCLEOTIDE SEQUENCE</scope>
    <source>
        <strain evidence="14">DSM 6220</strain>
    </source>
</reference>
<evidence type="ECO:0000256" key="13">
    <source>
        <dbReference type="SAM" id="SignalP"/>
    </source>
</evidence>
<dbReference type="GO" id="GO:0009279">
    <property type="term" value="C:cell outer membrane"/>
    <property type="evidence" value="ECO:0007669"/>
    <property type="project" value="UniProtKB-SubCell"/>
</dbReference>
<comment type="function">
    <text evidence="1 11">Assembles around the rod to form the L-ring and probably protects the motor/basal body from shearing forces during rotation.</text>
</comment>
<evidence type="ECO:0000256" key="11">
    <source>
        <dbReference type="HAMAP-Rule" id="MF_00415"/>
    </source>
</evidence>
<evidence type="ECO:0000256" key="5">
    <source>
        <dbReference type="ARBA" id="ARBA00022729"/>
    </source>
</evidence>
<comment type="similarity">
    <text evidence="3 11">Belongs to the FlgH family.</text>
</comment>
<evidence type="ECO:0000256" key="3">
    <source>
        <dbReference type="ARBA" id="ARBA00006929"/>
    </source>
</evidence>
<organism evidence="14 15">
    <name type="scientific">Frateuria aurantia (strain ATCC 33424 / DSM 6220 / KCTC 2777 / LMG 1558 / NBRC 3245 / NCIMB 13370)</name>
    <name type="common">Acetobacter aurantius</name>
    <dbReference type="NCBI Taxonomy" id="767434"/>
    <lineage>
        <taxon>Bacteria</taxon>
        <taxon>Pseudomonadati</taxon>
        <taxon>Pseudomonadota</taxon>
        <taxon>Gammaproteobacteria</taxon>
        <taxon>Lysobacterales</taxon>
        <taxon>Rhodanobacteraceae</taxon>
        <taxon>Frateuria</taxon>
    </lineage>
</organism>
<dbReference type="InterPro" id="IPR000527">
    <property type="entry name" value="Flag_Lring"/>
</dbReference>
<keyword evidence="8 11" id="KW-0975">Bacterial flagellum</keyword>
<feature type="signal peptide" evidence="13">
    <location>
        <begin position="1"/>
        <end position="21"/>
    </location>
</feature>
<evidence type="ECO:0000256" key="10">
    <source>
        <dbReference type="ARBA" id="ARBA00023288"/>
    </source>
</evidence>
<dbReference type="HOGENOM" id="CLU_069313_0_2_6"/>
<name>H8L2T5_FRAAD</name>
<feature type="region of interest" description="Disordered" evidence="12">
    <location>
        <begin position="83"/>
        <end position="102"/>
    </location>
</feature>